<proteinExistence type="inferred from homology"/>
<dbReference type="InterPro" id="IPR008844">
    <property type="entry name" value="Spore_GerAC-like"/>
</dbReference>
<dbReference type="EMBL" id="BMJD01000041">
    <property type="protein sequence ID" value="GGB56021.1"/>
    <property type="molecule type" value="Genomic_DNA"/>
</dbReference>
<dbReference type="PROSITE" id="PS51257">
    <property type="entry name" value="PROKAR_LIPOPROTEIN"/>
    <property type="match status" value="1"/>
</dbReference>
<dbReference type="Gene3D" id="3.30.300.210">
    <property type="entry name" value="Nutrient germinant receptor protein C, domain 3"/>
    <property type="match status" value="1"/>
</dbReference>
<dbReference type="RefSeq" id="WP_088049606.1">
    <property type="nucleotide sequence ID" value="NZ_BMJD01000041.1"/>
</dbReference>
<feature type="domain" description="Spore germination GerAC-like C-terminal" evidence="8">
    <location>
        <begin position="196"/>
        <end position="375"/>
    </location>
</feature>
<dbReference type="InterPro" id="IPR046953">
    <property type="entry name" value="Spore_GerAC-like_C"/>
</dbReference>
<evidence type="ECO:0000313" key="11">
    <source>
        <dbReference type="Proteomes" id="UP000621492"/>
    </source>
</evidence>
<keyword evidence="11" id="KW-1185">Reference proteome</keyword>
<dbReference type="GO" id="GO:0016020">
    <property type="term" value="C:membrane"/>
    <property type="evidence" value="ECO:0007669"/>
    <property type="project" value="UniProtKB-SubCell"/>
</dbReference>
<keyword evidence="5" id="KW-0472">Membrane</keyword>
<keyword evidence="7" id="KW-0449">Lipoprotein</keyword>
<dbReference type="Pfam" id="PF05504">
    <property type="entry name" value="Spore_GerAC"/>
    <property type="match status" value="1"/>
</dbReference>
<keyword evidence="4" id="KW-0732">Signal</keyword>
<reference evidence="10" key="1">
    <citation type="journal article" date="2014" name="Int. J. Syst. Evol. Microbiol.">
        <title>Complete genome sequence of Corynebacterium casei LMG S-19264T (=DSM 44701T), isolated from a smear-ripened cheese.</title>
        <authorList>
            <consortium name="US DOE Joint Genome Institute (JGI-PGF)"/>
            <person name="Walter F."/>
            <person name="Albersmeier A."/>
            <person name="Kalinowski J."/>
            <person name="Ruckert C."/>
        </authorList>
    </citation>
    <scope>NUCLEOTIDE SEQUENCE</scope>
    <source>
        <strain evidence="10">CGMCC 1.15454</strain>
    </source>
</reference>
<evidence type="ECO:0000256" key="1">
    <source>
        <dbReference type="ARBA" id="ARBA00004635"/>
    </source>
</evidence>
<dbReference type="InterPro" id="IPR038501">
    <property type="entry name" value="Spore_GerAC_C_sf"/>
</dbReference>
<dbReference type="Proteomes" id="UP000621492">
    <property type="component" value="Unassembled WGS sequence"/>
</dbReference>
<dbReference type="GO" id="GO:0009847">
    <property type="term" value="P:spore germination"/>
    <property type="evidence" value="ECO:0007669"/>
    <property type="project" value="InterPro"/>
</dbReference>
<reference evidence="10" key="2">
    <citation type="submission" date="2020-09" db="EMBL/GenBank/DDBJ databases">
        <authorList>
            <person name="Sun Q."/>
            <person name="Zhou Y."/>
        </authorList>
    </citation>
    <scope>NUCLEOTIDE SEQUENCE</scope>
    <source>
        <strain evidence="10">CGMCC 1.15454</strain>
    </source>
</reference>
<evidence type="ECO:0000313" key="10">
    <source>
        <dbReference type="EMBL" id="GGB56021.1"/>
    </source>
</evidence>
<evidence type="ECO:0000256" key="7">
    <source>
        <dbReference type="ARBA" id="ARBA00023288"/>
    </source>
</evidence>
<keyword evidence="3" id="KW-0309">Germination</keyword>
<organism evidence="10 11">
    <name type="scientific">Lentibacillus populi</name>
    <dbReference type="NCBI Taxonomy" id="1827502"/>
    <lineage>
        <taxon>Bacteria</taxon>
        <taxon>Bacillati</taxon>
        <taxon>Bacillota</taxon>
        <taxon>Bacilli</taxon>
        <taxon>Bacillales</taxon>
        <taxon>Bacillaceae</taxon>
        <taxon>Lentibacillus</taxon>
    </lineage>
</organism>
<evidence type="ECO:0000256" key="3">
    <source>
        <dbReference type="ARBA" id="ARBA00022544"/>
    </source>
</evidence>
<evidence type="ECO:0000256" key="2">
    <source>
        <dbReference type="ARBA" id="ARBA00007886"/>
    </source>
</evidence>
<protein>
    <submittedName>
        <fullName evidence="10">Uncharacterized protein</fullName>
    </submittedName>
</protein>
<evidence type="ECO:0000259" key="8">
    <source>
        <dbReference type="Pfam" id="PF05504"/>
    </source>
</evidence>
<name>A0A9W5X7E9_9BACI</name>
<dbReference type="InterPro" id="IPR057336">
    <property type="entry name" value="GerAC_N"/>
</dbReference>
<evidence type="ECO:0000256" key="5">
    <source>
        <dbReference type="ARBA" id="ARBA00023136"/>
    </source>
</evidence>
<dbReference type="AlphaFoldDB" id="A0A9W5X7E9"/>
<comment type="caution">
    <text evidence="10">The sequence shown here is derived from an EMBL/GenBank/DDBJ whole genome shotgun (WGS) entry which is preliminary data.</text>
</comment>
<keyword evidence="6" id="KW-0564">Palmitate</keyword>
<comment type="subcellular location">
    <subcellularLocation>
        <location evidence="1">Membrane</location>
        <topology evidence="1">Lipid-anchor</topology>
    </subcellularLocation>
</comment>
<gene>
    <name evidence="10" type="ORF">GCM10011409_37020</name>
</gene>
<accession>A0A9W5X7E9</accession>
<dbReference type="PANTHER" id="PTHR35789:SF1">
    <property type="entry name" value="SPORE GERMINATION PROTEIN B3"/>
    <property type="match status" value="1"/>
</dbReference>
<dbReference type="NCBIfam" id="TIGR02887">
    <property type="entry name" value="spore_ger_x_C"/>
    <property type="match status" value="1"/>
</dbReference>
<dbReference type="PANTHER" id="PTHR35789">
    <property type="entry name" value="SPORE GERMINATION PROTEIN B3"/>
    <property type="match status" value="1"/>
</dbReference>
<comment type="similarity">
    <text evidence="2">Belongs to the GerABKC lipoprotein family.</text>
</comment>
<sequence length="378" mass="43534">MKKLIVLASIIVLSGCVQPRTIEDMGIILTRGVDKLEDNNIETTISYFEFNAQQKEYSNIVTGRANTIKQARIDANRKTDFRLTPGSSKLEVYGRETAEKGVLRYLDTLIRDARVSDTMLLAISDTTAKELLYKAEKHADVNTGLYLHYILERNILNNVIPRVNLQDFLRFYFDKGQDPFLPILSISNDKPVLSSLALFQDDKMVGQLPIEKAYLIGAFHKDLRDLFLEVALPSEPFKGQMRTDAQSKNETGIDKFFALLTVLNSKSKSKITDIQKLKFRTEVTFDVSLMELTEEIKLNNPKVVRKLEKEVEKEIKKQYEQLLAKLQELNTDPLGYGTIYRINKPNGELKEGEWYDYFPDIHVDYHVNVRIFRHGTER</sequence>
<evidence type="ECO:0000256" key="6">
    <source>
        <dbReference type="ARBA" id="ARBA00023139"/>
    </source>
</evidence>
<dbReference type="Pfam" id="PF25198">
    <property type="entry name" value="Spore_GerAC_N"/>
    <property type="match status" value="1"/>
</dbReference>
<evidence type="ECO:0000256" key="4">
    <source>
        <dbReference type="ARBA" id="ARBA00022729"/>
    </source>
</evidence>
<evidence type="ECO:0000259" key="9">
    <source>
        <dbReference type="Pfam" id="PF25198"/>
    </source>
</evidence>
<feature type="domain" description="Spore germination protein N-terminal" evidence="9">
    <location>
        <begin position="20"/>
        <end position="186"/>
    </location>
</feature>